<evidence type="ECO:0000256" key="2">
    <source>
        <dbReference type="ARBA" id="ARBA00012438"/>
    </source>
</evidence>
<dbReference type="Gene3D" id="1.10.287.130">
    <property type="match status" value="1"/>
</dbReference>
<evidence type="ECO:0000256" key="4">
    <source>
        <dbReference type="ARBA" id="ARBA00022679"/>
    </source>
</evidence>
<dbReference type="SMART" id="SM00388">
    <property type="entry name" value="HisKA"/>
    <property type="match status" value="1"/>
</dbReference>
<keyword evidence="7" id="KW-0812">Transmembrane</keyword>
<keyword evidence="7" id="KW-0472">Membrane</keyword>
<dbReference type="SUPFAM" id="SSF55874">
    <property type="entry name" value="ATPase domain of HSP90 chaperone/DNA topoisomerase II/histidine kinase"/>
    <property type="match status" value="1"/>
</dbReference>
<reference evidence="9" key="1">
    <citation type="submission" date="2019-08" db="EMBL/GenBank/DDBJ databases">
        <authorList>
            <person name="Kucharzyk K."/>
            <person name="Murdoch R.W."/>
            <person name="Higgins S."/>
            <person name="Loffler F."/>
        </authorList>
    </citation>
    <scope>NUCLEOTIDE SEQUENCE</scope>
</reference>
<feature type="domain" description="Histidine kinase" evidence="8">
    <location>
        <begin position="301"/>
        <end position="520"/>
    </location>
</feature>
<keyword evidence="7" id="KW-1133">Transmembrane helix</keyword>
<dbReference type="InterPro" id="IPR036097">
    <property type="entry name" value="HisK_dim/P_sf"/>
</dbReference>
<keyword evidence="3" id="KW-0597">Phosphoprotein</keyword>
<evidence type="ECO:0000256" key="3">
    <source>
        <dbReference type="ARBA" id="ARBA00022553"/>
    </source>
</evidence>
<dbReference type="FunFam" id="3.30.565.10:FF:000006">
    <property type="entry name" value="Sensor histidine kinase WalK"/>
    <property type="match status" value="1"/>
</dbReference>
<dbReference type="EC" id="2.7.13.3" evidence="2"/>
<keyword evidence="4 9" id="KW-0808">Transferase</keyword>
<dbReference type="InterPro" id="IPR003594">
    <property type="entry name" value="HATPase_dom"/>
</dbReference>
<sequence>MNKRHIILITALVGVALIILTGIQTYWIRSAVKLREAGLQRSVAEAMGDVMSRLEKAEMSRQMKKNKEYNNLLRAIDSLDYLIYQETGRMPDDEKSGGSFNYQRQQEWGEVFEDNQWKLVKKSDSARMNFPGSDSVRIARSDLSERARQLNRKKAFLLNQVFDEMFNTPFAPSIESRVSKGQLDTLINIALKAKGIDAEYEFGVFSEARNIMVLEKDAAYRNTLMEEGLFFPMFAGNGYPSGDYLLIHFPRQTRYLLLQMSGMLIISGGLMILIVIAFAVVIIAIFRQKKLSEMKNDFINNMTHEFKTPISTVSLACEVLNDPDVPKTDDLLHSYIDIISQENKRLGVLAEKILQTAILEKGQLNLRKEAIDLHEVISDIVRKIAIQVQIRDGSITPGLNAQDPVILADRVHVTNMINNLLDNANKYTPKKPLIIIATENRNNGVLISISDNGMGISKANQKKIFDKLYRVPTGDVHNVKGFGLGLSYVKFIVEKHEGEVSVESEPGKGSTFRVWLPSGEK</sequence>
<dbReference type="PROSITE" id="PS50109">
    <property type="entry name" value="HIS_KIN"/>
    <property type="match status" value="1"/>
</dbReference>
<dbReference type="PRINTS" id="PR00344">
    <property type="entry name" value="BCTRLSENSOR"/>
</dbReference>
<proteinExistence type="predicted"/>
<dbReference type="EMBL" id="VSSQ01000176">
    <property type="protein sequence ID" value="MPL83469.1"/>
    <property type="molecule type" value="Genomic_DNA"/>
</dbReference>
<dbReference type="PANTHER" id="PTHR43711:SF31">
    <property type="entry name" value="HISTIDINE KINASE"/>
    <property type="match status" value="1"/>
</dbReference>
<dbReference type="InterPro" id="IPR003661">
    <property type="entry name" value="HisK_dim/P_dom"/>
</dbReference>
<dbReference type="InterPro" id="IPR050736">
    <property type="entry name" value="Sensor_HK_Regulatory"/>
</dbReference>
<feature type="transmembrane region" description="Helical" evidence="7">
    <location>
        <begin position="264"/>
        <end position="286"/>
    </location>
</feature>
<dbReference type="Gene3D" id="3.30.565.10">
    <property type="entry name" value="Histidine kinase-like ATPase, C-terminal domain"/>
    <property type="match status" value="1"/>
</dbReference>
<keyword evidence="6" id="KW-0902">Two-component regulatory system</keyword>
<dbReference type="GO" id="GO:0000155">
    <property type="term" value="F:phosphorelay sensor kinase activity"/>
    <property type="evidence" value="ECO:0007669"/>
    <property type="project" value="InterPro"/>
</dbReference>
<dbReference type="CDD" id="cd00082">
    <property type="entry name" value="HisKA"/>
    <property type="match status" value="1"/>
</dbReference>
<evidence type="ECO:0000313" key="9">
    <source>
        <dbReference type="EMBL" id="MPL83469.1"/>
    </source>
</evidence>
<comment type="catalytic activity">
    <reaction evidence="1">
        <text>ATP + protein L-histidine = ADP + protein N-phospho-L-histidine.</text>
        <dbReference type="EC" id="2.7.13.3"/>
    </reaction>
</comment>
<dbReference type="SMART" id="SM00387">
    <property type="entry name" value="HATPase_c"/>
    <property type="match status" value="1"/>
</dbReference>
<dbReference type="PANTHER" id="PTHR43711">
    <property type="entry name" value="TWO-COMPONENT HISTIDINE KINASE"/>
    <property type="match status" value="1"/>
</dbReference>
<protein>
    <recommendedName>
        <fullName evidence="2">histidine kinase</fullName>
        <ecNumber evidence="2">2.7.13.3</ecNumber>
    </recommendedName>
</protein>
<dbReference type="AlphaFoldDB" id="A0A644UWM9"/>
<dbReference type="Pfam" id="PF02518">
    <property type="entry name" value="HATPase_c"/>
    <property type="match status" value="1"/>
</dbReference>
<dbReference type="Pfam" id="PF00512">
    <property type="entry name" value="HisKA"/>
    <property type="match status" value="1"/>
</dbReference>
<dbReference type="InterPro" id="IPR004358">
    <property type="entry name" value="Sig_transdc_His_kin-like_C"/>
</dbReference>
<feature type="transmembrane region" description="Helical" evidence="7">
    <location>
        <begin position="6"/>
        <end position="28"/>
    </location>
</feature>
<evidence type="ECO:0000256" key="1">
    <source>
        <dbReference type="ARBA" id="ARBA00000085"/>
    </source>
</evidence>
<organism evidence="9">
    <name type="scientific">bioreactor metagenome</name>
    <dbReference type="NCBI Taxonomy" id="1076179"/>
    <lineage>
        <taxon>unclassified sequences</taxon>
        <taxon>metagenomes</taxon>
        <taxon>ecological metagenomes</taxon>
    </lineage>
</organism>
<gene>
    <name evidence="9" type="primary">sasA_95</name>
    <name evidence="9" type="ORF">SDC9_29424</name>
</gene>
<comment type="caution">
    <text evidence="9">The sequence shown here is derived from an EMBL/GenBank/DDBJ whole genome shotgun (WGS) entry which is preliminary data.</text>
</comment>
<keyword evidence="5 9" id="KW-0418">Kinase</keyword>
<evidence type="ECO:0000259" key="8">
    <source>
        <dbReference type="PROSITE" id="PS50109"/>
    </source>
</evidence>
<dbReference type="InterPro" id="IPR005467">
    <property type="entry name" value="His_kinase_dom"/>
</dbReference>
<evidence type="ECO:0000256" key="6">
    <source>
        <dbReference type="ARBA" id="ARBA00023012"/>
    </source>
</evidence>
<accession>A0A644UWM9</accession>
<name>A0A644UWM9_9ZZZZ</name>
<dbReference type="CDD" id="cd00075">
    <property type="entry name" value="HATPase"/>
    <property type="match status" value="1"/>
</dbReference>
<dbReference type="InterPro" id="IPR036890">
    <property type="entry name" value="HATPase_C_sf"/>
</dbReference>
<evidence type="ECO:0000256" key="5">
    <source>
        <dbReference type="ARBA" id="ARBA00022777"/>
    </source>
</evidence>
<evidence type="ECO:0000256" key="7">
    <source>
        <dbReference type="SAM" id="Phobius"/>
    </source>
</evidence>
<dbReference type="SUPFAM" id="SSF47384">
    <property type="entry name" value="Homodimeric domain of signal transducing histidine kinase"/>
    <property type="match status" value="1"/>
</dbReference>